<protein>
    <submittedName>
        <fullName evidence="2">Uncharacterized protein</fullName>
    </submittedName>
</protein>
<evidence type="ECO:0000313" key="3">
    <source>
        <dbReference type="Proteomes" id="UP001178461"/>
    </source>
</evidence>
<feature type="transmembrane region" description="Helical" evidence="1">
    <location>
        <begin position="79"/>
        <end position="100"/>
    </location>
</feature>
<gene>
    <name evidence="2" type="ORF">PODLI_1B015857</name>
</gene>
<evidence type="ECO:0000313" key="2">
    <source>
        <dbReference type="EMBL" id="CAI5775094.1"/>
    </source>
</evidence>
<dbReference type="EMBL" id="OX395130">
    <property type="protein sequence ID" value="CAI5775094.1"/>
    <property type="molecule type" value="Genomic_DNA"/>
</dbReference>
<dbReference type="AlphaFoldDB" id="A0AA35KD24"/>
<name>A0AA35KD24_9SAUR</name>
<keyword evidence="1" id="KW-0812">Transmembrane</keyword>
<accession>A0AA35KD24</accession>
<sequence length="105" mass="11992">MRWTVPVQELCMHVRTLTVLKIKNTGSNRLHVAMPQIKTKQGDPYSLYLSVVSRYECPFSASREASVFTKLGQGREKKAMHFTVCTIVFNLYICGMIFIFEPSVS</sequence>
<keyword evidence="3" id="KW-1185">Reference proteome</keyword>
<evidence type="ECO:0000256" key="1">
    <source>
        <dbReference type="SAM" id="Phobius"/>
    </source>
</evidence>
<keyword evidence="1" id="KW-1133">Transmembrane helix</keyword>
<dbReference type="Proteomes" id="UP001178461">
    <property type="component" value="Chromosome 5"/>
</dbReference>
<keyword evidence="1" id="KW-0472">Membrane</keyword>
<proteinExistence type="predicted"/>
<reference evidence="2" key="1">
    <citation type="submission" date="2022-12" db="EMBL/GenBank/DDBJ databases">
        <authorList>
            <person name="Alioto T."/>
            <person name="Alioto T."/>
            <person name="Gomez Garrido J."/>
        </authorList>
    </citation>
    <scope>NUCLEOTIDE SEQUENCE</scope>
</reference>
<organism evidence="2 3">
    <name type="scientific">Podarcis lilfordi</name>
    <name type="common">Lilford's wall lizard</name>
    <dbReference type="NCBI Taxonomy" id="74358"/>
    <lineage>
        <taxon>Eukaryota</taxon>
        <taxon>Metazoa</taxon>
        <taxon>Chordata</taxon>
        <taxon>Craniata</taxon>
        <taxon>Vertebrata</taxon>
        <taxon>Euteleostomi</taxon>
        <taxon>Lepidosauria</taxon>
        <taxon>Squamata</taxon>
        <taxon>Bifurcata</taxon>
        <taxon>Unidentata</taxon>
        <taxon>Episquamata</taxon>
        <taxon>Laterata</taxon>
        <taxon>Lacertibaenia</taxon>
        <taxon>Lacertidae</taxon>
        <taxon>Podarcis</taxon>
    </lineage>
</organism>